<name>A0AA40B8R0_9PEZI</name>
<evidence type="ECO:0000256" key="2">
    <source>
        <dbReference type="ARBA" id="ARBA00022884"/>
    </source>
</evidence>
<dbReference type="InterPro" id="IPR012677">
    <property type="entry name" value="Nucleotide-bd_a/b_plait_sf"/>
</dbReference>
<dbReference type="AlphaFoldDB" id="A0AA40B8R0"/>
<reference evidence="6" key="1">
    <citation type="submission" date="2023-06" db="EMBL/GenBank/DDBJ databases">
        <title>Genome-scale phylogeny and comparative genomics of the fungal order Sordariales.</title>
        <authorList>
            <consortium name="Lawrence Berkeley National Laboratory"/>
            <person name="Hensen N."/>
            <person name="Bonometti L."/>
            <person name="Westerberg I."/>
            <person name="Brannstrom I.O."/>
            <person name="Guillou S."/>
            <person name="Cros-Aarteil S."/>
            <person name="Calhoun S."/>
            <person name="Haridas S."/>
            <person name="Kuo A."/>
            <person name="Mondo S."/>
            <person name="Pangilinan J."/>
            <person name="Riley R."/>
            <person name="Labutti K."/>
            <person name="Andreopoulos B."/>
            <person name="Lipzen A."/>
            <person name="Chen C."/>
            <person name="Yanf M."/>
            <person name="Daum C."/>
            <person name="Ng V."/>
            <person name="Clum A."/>
            <person name="Steindorff A."/>
            <person name="Ohm R."/>
            <person name="Martin F."/>
            <person name="Silar P."/>
            <person name="Natvig D."/>
            <person name="Lalanne C."/>
            <person name="Gautier V."/>
            <person name="Ament-Velasquez S.L."/>
            <person name="Kruys A."/>
            <person name="Hutchinson M.I."/>
            <person name="Powell A.J."/>
            <person name="Barry K."/>
            <person name="Miller A.N."/>
            <person name="Grigoriev I.V."/>
            <person name="Debuchy R."/>
            <person name="Gladieux P."/>
            <person name="Thoren M.H."/>
            <person name="Johannesson H."/>
        </authorList>
    </citation>
    <scope>NUCLEOTIDE SEQUENCE</scope>
    <source>
        <strain evidence="6">SMH4607-1</strain>
    </source>
</reference>
<feature type="domain" description="RRM" evidence="5">
    <location>
        <begin position="261"/>
        <end position="361"/>
    </location>
</feature>
<feature type="region of interest" description="Disordered" evidence="4">
    <location>
        <begin position="771"/>
        <end position="853"/>
    </location>
</feature>
<evidence type="ECO:0000259" key="5">
    <source>
        <dbReference type="PROSITE" id="PS50102"/>
    </source>
</evidence>
<dbReference type="CDD" id="cd00590">
    <property type="entry name" value="RRM_SF"/>
    <property type="match status" value="1"/>
</dbReference>
<keyword evidence="7" id="KW-1185">Reference proteome</keyword>
<dbReference type="SMART" id="SM00360">
    <property type="entry name" value="RRM"/>
    <property type="match status" value="2"/>
</dbReference>
<dbReference type="Gene3D" id="3.30.70.330">
    <property type="match status" value="2"/>
</dbReference>
<evidence type="ECO:0000313" key="7">
    <source>
        <dbReference type="Proteomes" id="UP001172102"/>
    </source>
</evidence>
<sequence>MGQSSGNADSVRDNERIAYDSGASPAEFAGIADIQEELRHPLPSDDCEIVKSERGFRLRRRDFLGPLGEDIDPQSVFPKKACVFVANLPYAHLDMEIEAAVARVFQQYGTVFVKVRRERAHGNLPYAFAQYIDPENAQAALIGGNGVTILGRKCRTEMAKSRTFYVVYRRDGGDLTIEEVEDMVRPYAAINCRMLEDQVRDELGISAAVKVEFDVFDPTLNINRCIRHNPQFHIDAVNYKKSQIPINPTDEFHDIYEKCRRTLYVTDLPPGFSEEDIRECFGPLGGIHTVKTAQTTRGDAYCFVEFDDDRAVMQAMARGPADSFYIHGYQLKIERKIFKPPKSKRARRQQSQQVLVERASEEFGHERVELDPRPQTPTSQVIPEPRQVYSSYAFVNQNIATRNTELSGKRSVHFNDPEFVSRHGGSVFRPSGGPKKSAAAQARAANYQNAVWGRPGSPTPLRARDGDKVHTPFTSRMDPHPLSGTMGALPVSDFSYGSPVRQHRSKPSSTTLGEFANVKIVPNPNDNGGHIDGGKGNAGMSRAAKGKKAQQERATRAAAATHQSILKKPMTSSKGSSSMSSFDDFHGAILQMDGGSDGPFRAQTPMFSRNDEIMESPVSLLRETRLICTNQAENDGASLGMSGIPVEDPFDEFELGLAGLSLNPRANELAPEVMRQMQTPRRQMQVSEPRTPVNQGTGNTQPANTDSNLYSQSRLGINPLFRGGKFGEFELLLDDAGNPEAVIHNTARVEPDKFTKATKGLEILYNQHHKERSGTPALAPRGTTSRATRFTGFGGQGMPRAAAGPIGNSRVGNRLPPLRPTPSRAAAGPGSISRSGNRLPALRPTLPPAPRPNFAVPGPVNGAERVVPPPLTEEGADLFAPTDDNPFAGMGAM</sequence>
<dbReference type="InterPro" id="IPR035979">
    <property type="entry name" value="RBD_domain_sf"/>
</dbReference>
<keyword evidence="2 3" id="KW-0694">RNA-binding</keyword>
<dbReference type="Pfam" id="PF00076">
    <property type="entry name" value="RRM_1"/>
    <property type="match status" value="2"/>
</dbReference>
<evidence type="ECO:0000256" key="4">
    <source>
        <dbReference type="SAM" id="MobiDB-lite"/>
    </source>
</evidence>
<keyword evidence="1" id="KW-0677">Repeat</keyword>
<dbReference type="EMBL" id="JAUKUA010000001">
    <property type="protein sequence ID" value="KAK0729659.1"/>
    <property type="molecule type" value="Genomic_DNA"/>
</dbReference>
<evidence type="ECO:0000313" key="6">
    <source>
        <dbReference type="EMBL" id="KAK0729659.1"/>
    </source>
</evidence>
<feature type="compositionally biased region" description="Basic and acidic residues" evidence="4">
    <location>
        <begin position="360"/>
        <end position="372"/>
    </location>
</feature>
<dbReference type="PANTHER" id="PTHR24012">
    <property type="entry name" value="RNA BINDING PROTEIN"/>
    <property type="match status" value="1"/>
</dbReference>
<feature type="domain" description="RRM" evidence="5">
    <location>
        <begin position="81"/>
        <end position="161"/>
    </location>
</feature>
<feature type="region of interest" description="Disordered" evidence="4">
    <location>
        <begin position="522"/>
        <end position="580"/>
    </location>
</feature>
<dbReference type="SUPFAM" id="SSF54928">
    <property type="entry name" value="RNA-binding domain, RBD"/>
    <property type="match status" value="2"/>
</dbReference>
<feature type="region of interest" description="Disordered" evidence="4">
    <location>
        <begin position="679"/>
        <end position="708"/>
    </location>
</feature>
<protein>
    <recommendedName>
        <fullName evidence="5">RRM domain-containing protein</fullName>
    </recommendedName>
</protein>
<organism evidence="6 7">
    <name type="scientific">Lasiosphaeris hirsuta</name>
    <dbReference type="NCBI Taxonomy" id="260670"/>
    <lineage>
        <taxon>Eukaryota</taxon>
        <taxon>Fungi</taxon>
        <taxon>Dikarya</taxon>
        <taxon>Ascomycota</taxon>
        <taxon>Pezizomycotina</taxon>
        <taxon>Sordariomycetes</taxon>
        <taxon>Sordariomycetidae</taxon>
        <taxon>Sordariales</taxon>
        <taxon>Lasiosphaeriaceae</taxon>
        <taxon>Lasiosphaeris</taxon>
    </lineage>
</organism>
<feature type="region of interest" description="Disordered" evidence="4">
    <location>
        <begin position="870"/>
        <end position="893"/>
    </location>
</feature>
<accession>A0AA40B8R0</accession>
<feature type="compositionally biased region" description="Polar residues" evidence="4">
    <location>
        <begin position="686"/>
        <end position="708"/>
    </location>
</feature>
<dbReference type="InterPro" id="IPR000504">
    <property type="entry name" value="RRM_dom"/>
</dbReference>
<dbReference type="PROSITE" id="PS50102">
    <property type="entry name" value="RRM"/>
    <property type="match status" value="2"/>
</dbReference>
<evidence type="ECO:0000256" key="3">
    <source>
        <dbReference type="PROSITE-ProRule" id="PRU00176"/>
    </source>
</evidence>
<dbReference type="GO" id="GO:0003723">
    <property type="term" value="F:RNA binding"/>
    <property type="evidence" value="ECO:0007669"/>
    <property type="project" value="UniProtKB-UniRule"/>
</dbReference>
<proteinExistence type="predicted"/>
<gene>
    <name evidence="6" type="ORF">B0H67DRAFT_547766</name>
</gene>
<feature type="region of interest" description="Disordered" evidence="4">
    <location>
        <begin position="360"/>
        <end position="381"/>
    </location>
</feature>
<comment type="caution">
    <text evidence="6">The sequence shown here is derived from an EMBL/GenBank/DDBJ whole genome shotgun (WGS) entry which is preliminary data.</text>
</comment>
<dbReference type="Proteomes" id="UP001172102">
    <property type="component" value="Unassembled WGS sequence"/>
</dbReference>
<evidence type="ECO:0000256" key="1">
    <source>
        <dbReference type="ARBA" id="ARBA00022737"/>
    </source>
</evidence>